<dbReference type="STRING" id="1108044.GOOTI_005_00470"/>
<dbReference type="InterPro" id="IPR016032">
    <property type="entry name" value="Sig_transdc_resp-reg_C-effctor"/>
</dbReference>
<dbReference type="RefSeq" id="WP_007236644.1">
    <property type="nucleotide sequence ID" value="NZ_BAFB01000005.1"/>
</dbReference>
<name>H5TFW1_GORO1</name>
<dbReference type="InterPro" id="IPR000792">
    <property type="entry name" value="Tscrpt_reg_LuxR_C"/>
</dbReference>
<dbReference type="GO" id="GO:0003677">
    <property type="term" value="F:DNA binding"/>
    <property type="evidence" value="ECO:0007669"/>
    <property type="project" value="InterPro"/>
</dbReference>
<feature type="domain" description="HTH luxR-type" evidence="1">
    <location>
        <begin position="27"/>
        <end position="84"/>
    </location>
</feature>
<dbReference type="Proteomes" id="UP000005038">
    <property type="component" value="Unassembled WGS sequence"/>
</dbReference>
<organism evidence="2 3">
    <name type="scientific">Gordonia otitidis (strain DSM 44809 / CCUG 52243 / JCM 12355 / NBRC 100426 / IFM 10032)</name>
    <dbReference type="NCBI Taxonomy" id="1108044"/>
    <lineage>
        <taxon>Bacteria</taxon>
        <taxon>Bacillati</taxon>
        <taxon>Actinomycetota</taxon>
        <taxon>Actinomycetes</taxon>
        <taxon>Mycobacteriales</taxon>
        <taxon>Gordoniaceae</taxon>
        <taxon>Gordonia</taxon>
    </lineage>
</organism>
<keyword evidence="3" id="KW-1185">Reference proteome</keyword>
<evidence type="ECO:0000313" key="2">
    <source>
        <dbReference type="EMBL" id="GAB32369.1"/>
    </source>
</evidence>
<evidence type="ECO:0000259" key="1">
    <source>
        <dbReference type="SMART" id="SM00421"/>
    </source>
</evidence>
<dbReference type="Pfam" id="PF00196">
    <property type="entry name" value="GerE"/>
    <property type="match status" value="1"/>
</dbReference>
<dbReference type="Gene3D" id="1.10.10.10">
    <property type="entry name" value="Winged helix-like DNA-binding domain superfamily/Winged helix DNA-binding domain"/>
    <property type="match status" value="1"/>
</dbReference>
<dbReference type="AlphaFoldDB" id="H5TFW1"/>
<accession>H5TFW1</accession>
<sequence>MNETPPVARLRPTHLHRIDTVGQGPVRARLSAREVEVLVAWLHSESKEEAAKSLFLGATTVSTHISRIRAKYNAVGRPAPSKAALFVRAIQDGYVELSDW</sequence>
<dbReference type="OrthoDB" id="3171335at2"/>
<reference evidence="2" key="1">
    <citation type="submission" date="2012-02" db="EMBL/GenBank/DDBJ databases">
        <title>Whole genome shotgun sequence of Gordonia otitidis NBRC 100426.</title>
        <authorList>
            <person name="Yoshida I."/>
            <person name="Hosoyama A."/>
            <person name="Tsuchikane K."/>
            <person name="Katsumata H."/>
            <person name="Yamazaki S."/>
            <person name="Fujita N."/>
        </authorList>
    </citation>
    <scope>NUCLEOTIDE SEQUENCE [LARGE SCALE GENOMIC DNA]</scope>
    <source>
        <strain evidence="2">NBRC 100426</strain>
    </source>
</reference>
<proteinExistence type="predicted"/>
<gene>
    <name evidence="2" type="ORF">GOOTI_005_00470</name>
</gene>
<dbReference type="InterPro" id="IPR036388">
    <property type="entry name" value="WH-like_DNA-bd_sf"/>
</dbReference>
<protein>
    <submittedName>
        <fullName evidence="2">LuxR family transcriptional regulator</fullName>
    </submittedName>
</protein>
<dbReference type="GO" id="GO:0006355">
    <property type="term" value="P:regulation of DNA-templated transcription"/>
    <property type="evidence" value="ECO:0007669"/>
    <property type="project" value="InterPro"/>
</dbReference>
<dbReference type="SMART" id="SM00421">
    <property type="entry name" value="HTH_LUXR"/>
    <property type="match status" value="1"/>
</dbReference>
<comment type="caution">
    <text evidence="2">The sequence shown here is derived from an EMBL/GenBank/DDBJ whole genome shotgun (WGS) entry which is preliminary data.</text>
</comment>
<evidence type="ECO:0000313" key="3">
    <source>
        <dbReference type="Proteomes" id="UP000005038"/>
    </source>
</evidence>
<dbReference type="SUPFAM" id="SSF46894">
    <property type="entry name" value="C-terminal effector domain of the bipartite response regulators"/>
    <property type="match status" value="1"/>
</dbReference>
<dbReference type="EMBL" id="BAFB01000005">
    <property type="protein sequence ID" value="GAB32369.1"/>
    <property type="molecule type" value="Genomic_DNA"/>
</dbReference>